<dbReference type="AlphaFoldDB" id="A0A9N9EHG0"/>
<gene>
    <name evidence="1" type="ORF">FMOSSE_LOCUS12457</name>
</gene>
<evidence type="ECO:0000313" key="1">
    <source>
        <dbReference type="EMBL" id="CAG8671939.1"/>
    </source>
</evidence>
<sequence length="64" mass="7423">MWYKGLFTNVPSPAHMFHSDVVKINSFNNEHNHPLTPMICEISSQFRKLTSKMLADIEKYVIQG</sequence>
<accession>A0A9N9EHG0</accession>
<protein>
    <submittedName>
        <fullName evidence="1">8533_t:CDS:1</fullName>
    </submittedName>
</protein>
<organism evidence="1 2">
    <name type="scientific">Funneliformis mosseae</name>
    <name type="common">Endomycorrhizal fungus</name>
    <name type="synonym">Glomus mosseae</name>
    <dbReference type="NCBI Taxonomy" id="27381"/>
    <lineage>
        <taxon>Eukaryota</taxon>
        <taxon>Fungi</taxon>
        <taxon>Fungi incertae sedis</taxon>
        <taxon>Mucoromycota</taxon>
        <taxon>Glomeromycotina</taxon>
        <taxon>Glomeromycetes</taxon>
        <taxon>Glomerales</taxon>
        <taxon>Glomeraceae</taxon>
        <taxon>Funneliformis</taxon>
    </lineage>
</organism>
<comment type="caution">
    <text evidence="1">The sequence shown here is derived from an EMBL/GenBank/DDBJ whole genome shotgun (WGS) entry which is preliminary data.</text>
</comment>
<feature type="non-terminal residue" evidence="1">
    <location>
        <position position="64"/>
    </location>
</feature>
<keyword evidence="2" id="KW-1185">Reference proteome</keyword>
<reference evidence="1" key="1">
    <citation type="submission" date="2021-06" db="EMBL/GenBank/DDBJ databases">
        <authorList>
            <person name="Kallberg Y."/>
            <person name="Tangrot J."/>
            <person name="Rosling A."/>
        </authorList>
    </citation>
    <scope>NUCLEOTIDE SEQUENCE</scope>
    <source>
        <strain evidence="1">87-6 pot B 2015</strain>
    </source>
</reference>
<proteinExistence type="predicted"/>
<dbReference type="Proteomes" id="UP000789375">
    <property type="component" value="Unassembled WGS sequence"/>
</dbReference>
<name>A0A9N9EHG0_FUNMO</name>
<evidence type="ECO:0000313" key="2">
    <source>
        <dbReference type="Proteomes" id="UP000789375"/>
    </source>
</evidence>
<dbReference type="EMBL" id="CAJVPP010005935">
    <property type="protein sequence ID" value="CAG8671939.1"/>
    <property type="molecule type" value="Genomic_DNA"/>
</dbReference>